<dbReference type="InterPro" id="IPR018330">
    <property type="entry name" value="RecT_fam"/>
</dbReference>
<accession>A0A0F8YYT6</accession>
<dbReference type="Pfam" id="PF03837">
    <property type="entry name" value="RecT"/>
    <property type="match status" value="1"/>
</dbReference>
<reference evidence="1" key="1">
    <citation type="journal article" date="2015" name="Nature">
        <title>Complex archaea that bridge the gap between prokaryotes and eukaryotes.</title>
        <authorList>
            <person name="Spang A."/>
            <person name="Saw J.H."/>
            <person name="Jorgensen S.L."/>
            <person name="Zaremba-Niedzwiedzka K."/>
            <person name="Martijn J."/>
            <person name="Lind A.E."/>
            <person name="van Eijk R."/>
            <person name="Schleper C."/>
            <person name="Guy L."/>
            <person name="Ettema T.J."/>
        </authorList>
    </citation>
    <scope>NUCLEOTIDE SEQUENCE</scope>
</reference>
<comment type="caution">
    <text evidence="1">The sequence shown here is derived from an EMBL/GenBank/DDBJ whole genome shotgun (WGS) entry which is preliminary data.</text>
</comment>
<protein>
    <recommendedName>
        <fullName evidence="2">Phage recombination protein Bet</fullName>
    </recommendedName>
</protein>
<name>A0A0F8YYT6_9ZZZZ</name>
<sequence>MTTAVATKQDQSPQVVLRGQFDAMDSEIEKVLPDHVSLDKFKRVVQTAITRDPDLMEADRRSLFAACLDAATDGLPPDGRDAALVVFKTKDKKTQTWVKKVQYMPMISGIYKKVRNAGEISTLSSHVVYTSDDFNYWIDEEGPHLKHAPYLEGDRGQVLLVYAVCKLKDGSVEIETMTTAEVEQVRQVSRAKDSGPWATWWGEMARKTVVRRLSKRLPMSSDLDRLMR</sequence>
<dbReference type="EMBL" id="LAZR01054217">
    <property type="protein sequence ID" value="KKK79025.1"/>
    <property type="molecule type" value="Genomic_DNA"/>
</dbReference>
<organism evidence="1">
    <name type="scientific">marine sediment metagenome</name>
    <dbReference type="NCBI Taxonomy" id="412755"/>
    <lineage>
        <taxon>unclassified sequences</taxon>
        <taxon>metagenomes</taxon>
        <taxon>ecological metagenomes</taxon>
    </lineage>
</organism>
<dbReference type="GO" id="GO:0006259">
    <property type="term" value="P:DNA metabolic process"/>
    <property type="evidence" value="ECO:0007669"/>
    <property type="project" value="InterPro"/>
</dbReference>
<gene>
    <name evidence="1" type="ORF">LCGC14_2837650</name>
</gene>
<evidence type="ECO:0008006" key="2">
    <source>
        <dbReference type="Google" id="ProtNLM"/>
    </source>
</evidence>
<evidence type="ECO:0000313" key="1">
    <source>
        <dbReference type="EMBL" id="KKK79025.1"/>
    </source>
</evidence>
<dbReference type="NCBIfam" id="TIGR00616">
    <property type="entry name" value="rect"/>
    <property type="match status" value="1"/>
</dbReference>
<dbReference type="InterPro" id="IPR004590">
    <property type="entry name" value="ssDNA_annealing_RecT"/>
</dbReference>
<dbReference type="AlphaFoldDB" id="A0A0F8YYT6"/>
<feature type="non-terminal residue" evidence="1">
    <location>
        <position position="228"/>
    </location>
</feature>
<dbReference type="GO" id="GO:0003677">
    <property type="term" value="F:DNA binding"/>
    <property type="evidence" value="ECO:0007669"/>
    <property type="project" value="InterPro"/>
</dbReference>
<proteinExistence type="predicted"/>